<keyword evidence="11" id="KW-0732">Signal</keyword>
<evidence type="ECO:0000259" key="12">
    <source>
        <dbReference type="Pfam" id="PF00127"/>
    </source>
</evidence>
<accession>A0AAE3L5J9</accession>
<proteinExistence type="predicted"/>
<evidence type="ECO:0000256" key="1">
    <source>
        <dbReference type="ARBA" id="ARBA00004370"/>
    </source>
</evidence>
<dbReference type="InterPro" id="IPR028871">
    <property type="entry name" value="BlueCu_1_BS"/>
</dbReference>
<keyword evidence="5" id="KW-0574">Periplasm</keyword>
<dbReference type="InterPro" id="IPR000923">
    <property type="entry name" value="BlueCu_1"/>
</dbReference>
<comment type="subcellular location">
    <subcellularLocation>
        <location evidence="1">Membrane</location>
    </subcellularLocation>
    <subcellularLocation>
        <location evidence="2">Periplasm</location>
    </subcellularLocation>
</comment>
<reference evidence="13" key="1">
    <citation type="submission" date="2022-08" db="EMBL/GenBank/DDBJ databases">
        <title>Genomic Encyclopedia of Type Strains, Phase III (KMG-III): the genomes of soil and plant-associated and newly described type strains.</title>
        <authorList>
            <person name="Whitman W."/>
        </authorList>
    </citation>
    <scope>NUCLEOTIDE SEQUENCE</scope>
    <source>
        <strain evidence="13">HMT 1</strain>
    </source>
</reference>
<evidence type="ECO:0000256" key="11">
    <source>
        <dbReference type="SAM" id="SignalP"/>
    </source>
</evidence>
<evidence type="ECO:0000256" key="9">
    <source>
        <dbReference type="PIRSR" id="PIRSR602386-1"/>
    </source>
</evidence>
<comment type="cofactor">
    <cofactor evidence="9">
        <name>Cu cation</name>
        <dbReference type="ChEBI" id="CHEBI:23378"/>
    </cofactor>
    <text evidence="9">Binds 1 copper ion per subunit.</text>
</comment>
<dbReference type="GO" id="GO:0016020">
    <property type="term" value="C:membrane"/>
    <property type="evidence" value="ECO:0007669"/>
    <property type="project" value="UniProtKB-SubCell"/>
</dbReference>
<dbReference type="Gene3D" id="2.60.40.420">
    <property type="entry name" value="Cupredoxins - blue copper proteins"/>
    <property type="match status" value="1"/>
</dbReference>
<dbReference type="GO" id="GO:0042597">
    <property type="term" value="C:periplasmic space"/>
    <property type="evidence" value="ECO:0007669"/>
    <property type="project" value="UniProtKB-SubCell"/>
</dbReference>
<keyword evidence="8" id="KW-0472">Membrane</keyword>
<organism evidence="13 14">
    <name type="scientific">Methylohalomonas lacus</name>
    <dbReference type="NCBI Taxonomy" id="398773"/>
    <lineage>
        <taxon>Bacteria</taxon>
        <taxon>Pseudomonadati</taxon>
        <taxon>Pseudomonadota</taxon>
        <taxon>Gammaproteobacteria</taxon>
        <taxon>Methylohalomonadales</taxon>
        <taxon>Methylohalomonadaceae</taxon>
        <taxon>Methylohalomonas</taxon>
    </lineage>
</organism>
<dbReference type="PRINTS" id="PR00155">
    <property type="entry name" value="AMICYANIN"/>
</dbReference>
<evidence type="ECO:0000256" key="2">
    <source>
        <dbReference type="ARBA" id="ARBA00004418"/>
    </source>
</evidence>
<feature type="region of interest" description="Disordered" evidence="10">
    <location>
        <begin position="24"/>
        <end position="89"/>
    </location>
</feature>
<keyword evidence="14" id="KW-1185">Reference proteome</keyword>
<name>A0AAE3L5J9_9GAMM</name>
<dbReference type="Proteomes" id="UP001204445">
    <property type="component" value="Unassembled WGS sequence"/>
</dbReference>
<evidence type="ECO:0000256" key="5">
    <source>
        <dbReference type="ARBA" id="ARBA00022764"/>
    </source>
</evidence>
<comment type="caution">
    <text evidence="13">The sequence shown here is derived from an EMBL/GenBank/DDBJ whole genome shotgun (WGS) entry which is preliminary data.</text>
</comment>
<gene>
    <name evidence="13" type="ORF">J2T55_001453</name>
</gene>
<feature type="binding site" evidence="9">
    <location>
        <position position="158"/>
    </location>
    <ligand>
        <name>Cu cation</name>
        <dbReference type="ChEBI" id="CHEBI:23378"/>
    </ligand>
</feature>
<dbReference type="RefSeq" id="WP_259055194.1">
    <property type="nucleotide sequence ID" value="NZ_JANUCT010000008.1"/>
</dbReference>
<dbReference type="Pfam" id="PF00127">
    <property type="entry name" value="Copper-bind"/>
    <property type="match status" value="1"/>
</dbReference>
<feature type="binding site" evidence="9">
    <location>
        <position position="161"/>
    </location>
    <ligand>
        <name>Cu cation</name>
        <dbReference type="ChEBI" id="CHEBI:23378"/>
    </ligand>
</feature>
<feature type="signal peptide" evidence="11">
    <location>
        <begin position="1"/>
        <end position="22"/>
    </location>
</feature>
<feature type="chain" id="PRO_5042265167" evidence="11">
    <location>
        <begin position="23"/>
        <end position="200"/>
    </location>
</feature>
<protein>
    <submittedName>
        <fullName evidence="13">Pseudoazurin</fullName>
    </submittedName>
</protein>
<dbReference type="EMBL" id="JANUCT010000008">
    <property type="protein sequence ID" value="MCS3903432.1"/>
    <property type="molecule type" value="Genomic_DNA"/>
</dbReference>
<dbReference type="InterPro" id="IPR002386">
    <property type="entry name" value="Amicyanin/Pseudoazurin"/>
</dbReference>
<evidence type="ECO:0000313" key="13">
    <source>
        <dbReference type="EMBL" id="MCS3903432.1"/>
    </source>
</evidence>
<dbReference type="AlphaFoldDB" id="A0AAE3L5J9"/>
<keyword evidence="4 9" id="KW-0479">Metal-binding</keyword>
<evidence type="ECO:0000256" key="3">
    <source>
        <dbReference type="ARBA" id="ARBA00022448"/>
    </source>
</evidence>
<feature type="binding site" evidence="9">
    <location>
        <position position="120"/>
    </location>
    <ligand>
        <name>Cu cation</name>
        <dbReference type="ChEBI" id="CHEBI:23378"/>
    </ligand>
</feature>
<evidence type="ECO:0000256" key="10">
    <source>
        <dbReference type="SAM" id="MobiDB-lite"/>
    </source>
</evidence>
<dbReference type="SUPFAM" id="SSF49503">
    <property type="entry name" value="Cupredoxins"/>
    <property type="match status" value="1"/>
</dbReference>
<dbReference type="PANTHER" id="PTHR34192">
    <property type="entry name" value="PLASTOCYANIN MAJOR ISOFORM, CHLOROPLASTIC-RELATED"/>
    <property type="match status" value="1"/>
</dbReference>
<dbReference type="PANTHER" id="PTHR34192:SF10">
    <property type="entry name" value="PLASTOCYANIN MAJOR ISOFORM, CHLOROPLASTIC-RELATED"/>
    <property type="match status" value="1"/>
</dbReference>
<keyword evidence="3" id="KW-0813">Transport</keyword>
<evidence type="ECO:0000256" key="7">
    <source>
        <dbReference type="ARBA" id="ARBA00023008"/>
    </source>
</evidence>
<evidence type="ECO:0000256" key="6">
    <source>
        <dbReference type="ARBA" id="ARBA00022982"/>
    </source>
</evidence>
<evidence type="ECO:0000256" key="4">
    <source>
        <dbReference type="ARBA" id="ARBA00022723"/>
    </source>
</evidence>
<dbReference type="InterPro" id="IPR008972">
    <property type="entry name" value="Cupredoxin"/>
</dbReference>
<evidence type="ECO:0000256" key="8">
    <source>
        <dbReference type="ARBA" id="ARBA00023136"/>
    </source>
</evidence>
<keyword evidence="6" id="KW-0249">Electron transport</keyword>
<dbReference type="GO" id="GO:0009055">
    <property type="term" value="F:electron transfer activity"/>
    <property type="evidence" value="ECO:0007669"/>
    <property type="project" value="InterPro"/>
</dbReference>
<dbReference type="GO" id="GO:0005507">
    <property type="term" value="F:copper ion binding"/>
    <property type="evidence" value="ECO:0007669"/>
    <property type="project" value="InterPro"/>
</dbReference>
<feature type="domain" description="Blue (type 1) copper" evidence="12">
    <location>
        <begin position="94"/>
        <end position="172"/>
    </location>
</feature>
<keyword evidence="7 9" id="KW-0186">Copper</keyword>
<dbReference type="PROSITE" id="PS00196">
    <property type="entry name" value="COPPER_BLUE"/>
    <property type="match status" value="1"/>
</dbReference>
<feature type="binding site" evidence="9">
    <location>
        <position position="166"/>
    </location>
    <ligand>
        <name>Cu cation</name>
        <dbReference type="ChEBI" id="CHEBI:23378"/>
    </ligand>
</feature>
<dbReference type="PROSITE" id="PS51257">
    <property type="entry name" value="PROKAR_LIPOPROTEIN"/>
    <property type="match status" value="1"/>
</dbReference>
<feature type="compositionally biased region" description="Low complexity" evidence="10">
    <location>
        <begin position="35"/>
        <end position="86"/>
    </location>
</feature>
<sequence length="200" mass="20605">MKPSLILSKVILLAFLLGLASACSDNGERSSPSGTDAPADSATTESAADSDSATAETTTAADNTDSGDSATATAAADSDGADSSGGAERHTITARSTAYDPMVLKIKPGDSVSWVNMGGHNNNFEKGNIPEGAEPWKTQLGNDVSKTFDVEGLYLYKCDPHFAMGMVGAIIVGEPDNLAAVEENAKGMYKRALAKAKAQL</sequence>
<evidence type="ECO:0000313" key="14">
    <source>
        <dbReference type="Proteomes" id="UP001204445"/>
    </source>
</evidence>